<dbReference type="CTD" id="9801480"/>
<dbReference type="InterPro" id="IPR013783">
    <property type="entry name" value="Ig-like_fold"/>
</dbReference>
<evidence type="ECO:0000256" key="2">
    <source>
        <dbReference type="ARBA" id="ARBA00023319"/>
    </source>
</evidence>
<feature type="chain" id="PRO_5025344228" description="Ig-like domain-containing protein" evidence="3">
    <location>
        <begin position="18"/>
        <end position="253"/>
    </location>
</feature>
<dbReference type="PANTHER" id="PTHR10075:SF101">
    <property type="entry name" value="ZWEI IG DOMAIN PROTEIN ZIG-3"/>
    <property type="match status" value="1"/>
</dbReference>
<dbReference type="InterPro" id="IPR003598">
    <property type="entry name" value="Ig_sub2"/>
</dbReference>
<dbReference type="SMART" id="SM00408">
    <property type="entry name" value="IGc2"/>
    <property type="match status" value="1"/>
</dbReference>
<dbReference type="Proteomes" id="UP000483820">
    <property type="component" value="Chromosome X"/>
</dbReference>
<dbReference type="EMBL" id="WUAV01000006">
    <property type="protein sequence ID" value="KAF1748721.1"/>
    <property type="molecule type" value="Genomic_DNA"/>
</dbReference>
<dbReference type="KEGG" id="crq:GCK72_025188"/>
<keyword evidence="2" id="KW-0393">Immunoglobulin domain</keyword>
<feature type="signal peptide" evidence="3">
    <location>
        <begin position="1"/>
        <end position="17"/>
    </location>
</feature>
<proteinExistence type="predicted"/>
<dbReference type="Pfam" id="PF13927">
    <property type="entry name" value="Ig_3"/>
    <property type="match status" value="1"/>
</dbReference>
<keyword evidence="1" id="KW-0677">Repeat</keyword>
<dbReference type="GO" id="GO:0007411">
    <property type="term" value="P:axon guidance"/>
    <property type="evidence" value="ECO:0007669"/>
    <property type="project" value="TreeGrafter"/>
</dbReference>
<dbReference type="RefSeq" id="XP_003098470.2">
    <property type="nucleotide sequence ID" value="XM_003098422.2"/>
</dbReference>
<evidence type="ECO:0000256" key="3">
    <source>
        <dbReference type="SAM" id="SignalP"/>
    </source>
</evidence>
<dbReference type="PANTHER" id="PTHR10075">
    <property type="entry name" value="BASIGIN RELATED"/>
    <property type="match status" value="1"/>
</dbReference>
<organism evidence="5 6">
    <name type="scientific">Caenorhabditis remanei</name>
    <name type="common">Caenorhabditis vulgaris</name>
    <dbReference type="NCBI Taxonomy" id="31234"/>
    <lineage>
        <taxon>Eukaryota</taxon>
        <taxon>Metazoa</taxon>
        <taxon>Ecdysozoa</taxon>
        <taxon>Nematoda</taxon>
        <taxon>Chromadorea</taxon>
        <taxon>Rhabditida</taxon>
        <taxon>Rhabditina</taxon>
        <taxon>Rhabditomorpha</taxon>
        <taxon>Rhabditoidea</taxon>
        <taxon>Rhabditidae</taxon>
        <taxon>Peloderinae</taxon>
        <taxon>Caenorhabditis</taxon>
    </lineage>
</organism>
<name>A0A6A5G1T1_CAERE</name>
<dbReference type="GO" id="GO:0005886">
    <property type="term" value="C:plasma membrane"/>
    <property type="evidence" value="ECO:0007669"/>
    <property type="project" value="TreeGrafter"/>
</dbReference>
<comment type="caution">
    <text evidence="5">The sequence shown here is derived from an EMBL/GenBank/DDBJ whole genome shotgun (WGS) entry which is preliminary data.</text>
</comment>
<dbReference type="InterPro" id="IPR013098">
    <property type="entry name" value="Ig_I-set"/>
</dbReference>
<dbReference type="Pfam" id="PF07679">
    <property type="entry name" value="I-set"/>
    <property type="match status" value="1"/>
</dbReference>
<dbReference type="GO" id="GO:0070593">
    <property type="term" value="P:dendrite self-avoidance"/>
    <property type="evidence" value="ECO:0007669"/>
    <property type="project" value="TreeGrafter"/>
</dbReference>
<feature type="domain" description="Ig-like" evidence="4">
    <location>
        <begin position="30"/>
        <end position="144"/>
    </location>
</feature>
<sequence>MKIFLAILTLVAGHVAAQKAKINEPLWWNPKMLEKLDNDWIKNNHIIGVAVPLENKTVAVEEKMVLHCEIGGTPTPIIQWTYNGRLLQADGYINMEEKLLNRGLEPTETGVLASSLHVGCPKSGVFKCVGYNGYDVIESTAEITVEGQLKPCHINTDIIDSAPIITTWTESRAENFGNTATLICRSDRPSVWTWTFEDREITNQEGRYQIKKRGDLFIHNITFTDLGAYYCTASNEFGNSTAETYLHITRSHS</sequence>
<reference evidence="5 6" key="1">
    <citation type="submission" date="2019-12" db="EMBL/GenBank/DDBJ databases">
        <title>Chromosome-level assembly of the Caenorhabditis remanei genome.</title>
        <authorList>
            <person name="Teterina A.A."/>
            <person name="Willis J.H."/>
            <person name="Phillips P.C."/>
        </authorList>
    </citation>
    <scope>NUCLEOTIDE SEQUENCE [LARGE SCALE GENOMIC DNA]</scope>
    <source>
        <strain evidence="5 6">PX506</strain>
        <tissue evidence="5">Whole organism</tissue>
    </source>
</reference>
<dbReference type="GO" id="GO:0098632">
    <property type="term" value="F:cell-cell adhesion mediator activity"/>
    <property type="evidence" value="ECO:0007669"/>
    <property type="project" value="TreeGrafter"/>
</dbReference>
<gene>
    <name evidence="5" type="ORF">GCK72_025188</name>
</gene>
<dbReference type="GO" id="GO:0030424">
    <property type="term" value="C:axon"/>
    <property type="evidence" value="ECO:0007669"/>
    <property type="project" value="TreeGrafter"/>
</dbReference>
<evidence type="ECO:0000259" key="4">
    <source>
        <dbReference type="PROSITE" id="PS50835"/>
    </source>
</evidence>
<protein>
    <recommendedName>
        <fullName evidence="4">Ig-like domain-containing protein</fullName>
    </recommendedName>
</protein>
<dbReference type="InterPro" id="IPR036179">
    <property type="entry name" value="Ig-like_dom_sf"/>
</dbReference>
<dbReference type="GeneID" id="9801480"/>
<accession>A0A6A5G1T1</accession>
<dbReference type="FunFam" id="2.60.40.10:FF:002402">
    <property type="entry name" value="Zwei Ig domain protein zig-4"/>
    <property type="match status" value="1"/>
</dbReference>
<dbReference type="InterPro" id="IPR007110">
    <property type="entry name" value="Ig-like_dom"/>
</dbReference>
<evidence type="ECO:0000313" key="5">
    <source>
        <dbReference type="EMBL" id="KAF1748721.1"/>
    </source>
</evidence>
<dbReference type="SUPFAM" id="SSF48726">
    <property type="entry name" value="Immunoglobulin"/>
    <property type="match status" value="2"/>
</dbReference>
<dbReference type="AlphaFoldDB" id="A0A6A5G1T1"/>
<dbReference type="Gene3D" id="2.60.40.10">
    <property type="entry name" value="Immunoglobulins"/>
    <property type="match status" value="2"/>
</dbReference>
<evidence type="ECO:0000256" key="1">
    <source>
        <dbReference type="ARBA" id="ARBA00022737"/>
    </source>
</evidence>
<evidence type="ECO:0000313" key="6">
    <source>
        <dbReference type="Proteomes" id="UP000483820"/>
    </source>
</evidence>
<feature type="domain" description="Ig-like" evidence="4">
    <location>
        <begin position="163"/>
        <end position="249"/>
    </location>
</feature>
<dbReference type="InterPro" id="IPR003599">
    <property type="entry name" value="Ig_sub"/>
</dbReference>
<dbReference type="GO" id="GO:0007156">
    <property type="term" value="P:homophilic cell adhesion via plasma membrane adhesion molecules"/>
    <property type="evidence" value="ECO:0007669"/>
    <property type="project" value="TreeGrafter"/>
</dbReference>
<keyword evidence="3" id="KW-0732">Signal</keyword>
<dbReference type="PROSITE" id="PS50835">
    <property type="entry name" value="IG_LIKE"/>
    <property type="match status" value="2"/>
</dbReference>
<dbReference type="SMART" id="SM00409">
    <property type="entry name" value="IG"/>
    <property type="match status" value="2"/>
</dbReference>